<dbReference type="GO" id="GO:0000995">
    <property type="term" value="F:RNA polymerase III general transcription initiation factor activity"/>
    <property type="evidence" value="ECO:0007669"/>
    <property type="project" value="TreeGrafter"/>
</dbReference>
<dbReference type="AlphaFoldDB" id="V6LH91"/>
<dbReference type="GO" id="GO:0000126">
    <property type="term" value="C:transcription factor TFIIIB complex"/>
    <property type="evidence" value="ECO:0007669"/>
    <property type="project" value="TreeGrafter"/>
</dbReference>
<dbReference type="InterPro" id="IPR013150">
    <property type="entry name" value="TFIIB_cyclin"/>
</dbReference>
<dbReference type="SUPFAM" id="SSF47954">
    <property type="entry name" value="Cyclin-like"/>
    <property type="match status" value="1"/>
</dbReference>
<accession>V6LH91</accession>
<dbReference type="PANTHER" id="PTHR11618">
    <property type="entry name" value="TRANSCRIPTION INITIATION FACTOR IIB-RELATED"/>
    <property type="match status" value="1"/>
</dbReference>
<dbReference type="PANTHER" id="PTHR11618:SF4">
    <property type="entry name" value="TRANSCRIPTION FACTOR IIIB 90 KDA SUBUNIT"/>
    <property type="match status" value="1"/>
</dbReference>
<protein>
    <recommendedName>
        <fullName evidence="9">Transcription factor TFIIB cyclin-like domain-containing protein</fullName>
    </recommendedName>
</protein>
<keyword evidence="8" id="KW-0539">Nucleus</keyword>
<dbReference type="GO" id="GO:0097550">
    <property type="term" value="C:transcription preinitiation complex"/>
    <property type="evidence" value="ECO:0007669"/>
    <property type="project" value="TreeGrafter"/>
</dbReference>
<feature type="domain" description="Transcription factor TFIIB cyclin-like" evidence="9">
    <location>
        <begin position="61"/>
        <end position="146"/>
    </location>
</feature>
<evidence type="ECO:0000256" key="4">
    <source>
        <dbReference type="ARBA" id="ARBA00022771"/>
    </source>
</evidence>
<dbReference type="OrthoDB" id="511529at2759"/>
<reference evidence="11" key="2">
    <citation type="submission" date="2020-12" db="EMBL/GenBank/DDBJ databases">
        <title>New Spironucleus salmonicida genome in near-complete chromosomes.</title>
        <authorList>
            <person name="Xu F."/>
            <person name="Kurt Z."/>
            <person name="Jimenez-Gonzalez A."/>
            <person name="Astvaldsson A."/>
            <person name="Andersson J.O."/>
            <person name="Svard S.G."/>
        </authorList>
    </citation>
    <scope>NUCLEOTIDE SEQUENCE</scope>
    <source>
        <strain evidence="11">ATCC 50377</strain>
    </source>
</reference>
<keyword evidence="12" id="KW-1185">Reference proteome</keyword>
<evidence type="ECO:0000256" key="2">
    <source>
        <dbReference type="ARBA" id="ARBA00010857"/>
    </source>
</evidence>
<evidence type="ECO:0000313" key="12">
    <source>
        <dbReference type="Proteomes" id="UP000018208"/>
    </source>
</evidence>
<dbReference type="GO" id="GO:0008270">
    <property type="term" value="F:zinc ion binding"/>
    <property type="evidence" value="ECO:0007669"/>
    <property type="project" value="UniProtKB-KW"/>
</dbReference>
<dbReference type="EMBL" id="KI546146">
    <property type="protein sequence ID" value="EST43086.1"/>
    <property type="molecule type" value="Genomic_DNA"/>
</dbReference>
<dbReference type="InterPro" id="IPR000812">
    <property type="entry name" value="TFIIB"/>
</dbReference>
<keyword evidence="3" id="KW-0479">Metal-binding</keyword>
<dbReference type="Proteomes" id="UP000018208">
    <property type="component" value="Unassembled WGS sequence"/>
</dbReference>
<comment type="subcellular location">
    <subcellularLocation>
        <location evidence="1">Nucleus</location>
    </subcellularLocation>
</comment>
<evidence type="ECO:0000256" key="6">
    <source>
        <dbReference type="ARBA" id="ARBA00023015"/>
    </source>
</evidence>
<keyword evidence="6" id="KW-0805">Transcription regulation</keyword>
<sequence length="419" mass="47876">MECTHEEKIVSRYSITCATCGVVLEENDIVIELNFQKTNAGGFVGGEFVQITKFSQRARENSLYQFKTRTDRMSSDLAISQQAVNTARQFYIQLLDLGQTRSRSSEITASALLYLACIDSELTINDFAVVSNCSVSDLKKASQRYKSILKIQKQRNYDILLRRFLQQLAGLYGTEIVDKLFAKACENYQFLAQIKFAQNLSIYKSIAISIYLAGKQLQIDFPLQAISHFCMVSLQSLESGLKRLKDVQELQNAPFEAVCAQENVKFVLKKRAKPVKPREELFAKQEFEFQDVYELDIQVQDEIEAEKSLQKLLCDEETISFRRKQYADLFSENVNYIISRKEIKAKITKNNAARIDSQRENSQILSMAELGKEQKIGLLQILEQSDSGMGLIERSGKGKENGVVVNEELELEEEGRLYW</sequence>
<organism evidence="10">
    <name type="scientific">Spironucleus salmonicida</name>
    <dbReference type="NCBI Taxonomy" id="348837"/>
    <lineage>
        <taxon>Eukaryota</taxon>
        <taxon>Metamonada</taxon>
        <taxon>Diplomonadida</taxon>
        <taxon>Hexamitidae</taxon>
        <taxon>Hexamitinae</taxon>
        <taxon>Spironucleus</taxon>
    </lineage>
</organism>
<proteinExistence type="inferred from homology"/>
<reference evidence="10 11" key="1">
    <citation type="journal article" date="2014" name="PLoS Genet.">
        <title>The Genome of Spironucleus salmonicida Highlights a Fish Pathogen Adapted to Fluctuating Environments.</title>
        <authorList>
            <person name="Xu F."/>
            <person name="Jerlstrom-Hultqvist J."/>
            <person name="Einarsson E."/>
            <person name="Astvaldsson A."/>
            <person name="Svard S.G."/>
            <person name="Andersson J.O."/>
        </authorList>
    </citation>
    <scope>NUCLEOTIDE SEQUENCE</scope>
    <source>
        <strain evidence="11">ATCC 50377</strain>
    </source>
</reference>
<evidence type="ECO:0000256" key="8">
    <source>
        <dbReference type="ARBA" id="ARBA00023242"/>
    </source>
</evidence>
<dbReference type="GO" id="GO:0005634">
    <property type="term" value="C:nucleus"/>
    <property type="evidence" value="ECO:0007669"/>
    <property type="project" value="UniProtKB-SubCell"/>
</dbReference>
<dbReference type="VEuPathDB" id="GiardiaDB:SS50377_25033"/>
<dbReference type="GO" id="GO:0001006">
    <property type="term" value="F:RNA polymerase III type 3 promoter sequence-specific DNA binding"/>
    <property type="evidence" value="ECO:0007669"/>
    <property type="project" value="TreeGrafter"/>
</dbReference>
<comment type="similarity">
    <text evidence="2">Belongs to the TFIIB family.</text>
</comment>
<dbReference type="InterPro" id="IPR036915">
    <property type="entry name" value="Cyclin-like_sf"/>
</dbReference>
<dbReference type="EMBL" id="AUWU02000005">
    <property type="protein sequence ID" value="KAH0572918.1"/>
    <property type="molecule type" value="Genomic_DNA"/>
</dbReference>
<keyword evidence="4" id="KW-0863">Zinc-finger</keyword>
<name>V6LH91_9EUKA</name>
<keyword evidence="5" id="KW-0862">Zinc</keyword>
<evidence type="ECO:0000256" key="3">
    <source>
        <dbReference type="ARBA" id="ARBA00022723"/>
    </source>
</evidence>
<dbReference type="Pfam" id="PF00382">
    <property type="entry name" value="TFIIB"/>
    <property type="match status" value="1"/>
</dbReference>
<evidence type="ECO:0000313" key="11">
    <source>
        <dbReference type="EMBL" id="KAH0572918.1"/>
    </source>
</evidence>
<keyword evidence="7" id="KW-0804">Transcription</keyword>
<dbReference type="Gene3D" id="1.10.472.10">
    <property type="entry name" value="Cyclin-like"/>
    <property type="match status" value="1"/>
</dbReference>
<evidence type="ECO:0000256" key="5">
    <source>
        <dbReference type="ARBA" id="ARBA00022833"/>
    </source>
</evidence>
<evidence type="ECO:0000313" key="10">
    <source>
        <dbReference type="EMBL" id="EST43086.1"/>
    </source>
</evidence>
<evidence type="ECO:0000256" key="1">
    <source>
        <dbReference type="ARBA" id="ARBA00004123"/>
    </source>
</evidence>
<evidence type="ECO:0000259" key="9">
    <source>
        <dbReference type="Pfam" id="PF00382"/>
    </source>
</evidence>
<dbReference type="GO" id="GO:0017025">
    <property type="term" value="F:TBP-class protein binding"/>
    <property type="evidence" value="ECO:0007669"/>
    <property type="project" value="InterPro"/>
</dbReference>
<gene>
    <name evidence="10" type="ORF">SS50377_17243</name>
    <name evidence="11" type="ORF">SS50377_25033</name>
</gene>
<dbReference type="CDD" id="cd00043">
    <property type="entry name" value="CYCLIN_SF"/>
    <property type="match status" value="1"/>
</dbReference>
<evidence type="ECO:0000256" key="7">
    <source>
        <dbReference type="ARBA" id="ARBA00023163"/>
    </source>
</evidence>
<dbReference type="GO" id="GO:0070897">
    <property type="term" value="P:transcription preinitiation complex assembly"/>
    <property type="evidence" value="ECO:0007669"/>
    <property type="project" value="InterPro"/>
</dbReference>